<dbReference type="GO" id="GO:0006357">
    <property type="term" value="P:regulation of transcription by RNA polymerase II"/>
    <property type="evidence" value="ECO:0007669"/>
    <property type="project" value="InterPro"/>
</dbReference>
<dbReference type="GO" id="GO:2000134">
    <property type="term" value="P:negative regulation of G1/S transition of mitotic cell cycle"/>
    <property type="evidence" value="ECO:0007669"/>
    <property type="project" value="TreeGrafter"/>
</dbReference>
<sequence>MAGFVDSQKDYRKIDEVAYDRCCLNELCSNDGTILDKLCLKYSCSSDICRSIIEQHFKNDLFKIVDKKEDFLSELNYLETIRDINRQYDEIVLTNCIIDERIFLEKNSQLNDLCNSLNENRYSKSSQNRTPLTANQHIKSNDLNQYLTPISQANQLIQLLYSIVQQQQTKPTNNLIYIIGQQTYLDDLVERLNECEYLFNSQYDLIENLNKYSEEENPSRSCKSRFDLSLKLFYYSIENILTIEKGRLNINKFNSQQIQQSFHKLILNNEFIRSLLSLCLLLVLYAHSDRYHDFNWILHVYSLDGYSLLKIIQIFLQTCEQIRKSTPFIKYLSSIEENILSSMAFSAKSLLWNDIELKGILSYKTISSIQSNINNSLSSINNVTRMFNQSPNKTNVSRKLFQSNTTDQSTNKSTINRSKSDGIVENNDKKHVKLSPYTMFYCKLYKYVLSRLDAICDRLKEFQSNKLEKIVWNLFLYLFENYTQLLFRSRDLDQIILSSIYYVANSNLFQYKQDKQELTWSRLIQAYKSTPNSKLKTVRSVFIRSINKYDFIENEENIHKNPCLTSSKPAGTINLIDGNVIGDISSFYKEIF</sequence>
<evidence type="ECO:0000313" key="4">
    <source>
        <dbReference type="Proteomes" id="UP000663882"/>
    </source>
</evidence>
<dbReference type="GO" id="GO:0000785">
    <property type="term" value="C:chromatin"/>
    <property type="evidence" value="ECO:0007669"/>
    <property type="project" value="TreeGrafter"/>
</dbReference>
<dbReference type="InterPro" id="IPR002720">
    <property type="entry name" value="RB_A"/>
</dbReference>
<dbReference type="InterPro" id="IPR002719">
    <property type="entry name" value="RB_B"/>
</dbReference>
<feature type="region of interest" description="Disordered" evidence="1">
    <location>
        <begin position="401"/>
        <end position="422"/>
    </location>
</feature>
<dbReference type="InterPro" id="IPR036915">
    <property type="entry name" value="Cyclin-like_sf"/>
</dbReference>
<dbReference type="OrthoDB" id="844594at2759"/>
<dbReference type="EMBL" id="CAJNOO010001170">
    <property type="protein sequence ID" value="CAF1108332.1"/>
    <property type="molecule type" value="Genomic_DNA"/>
</dbReference>
<evidence type="ECO:0000313" key="3">
    <source>
        <dbReference type="EMBL" id="CAF1108332.1"/>
    </source>
</evidence>
<proteinExistence type="predicted"/>
<protein>
    <recommendedName>
        <fullName evidence="2">Retinoblastoma-associated protein A-box domain-containing protein</fullName>
    </recommendedName>
</protein>
<gene>
    <name evidence="3" type="ORF">RFH988_LOCUS19696</name>
</gene>
<dbReference type="Proteomes" id="UP000663882">
    <property type="component" value="Unassembled WGS sequence"/>
</dbReference>
<feature type="domain" description="Retinoblastoma-associated protein A-box" evidence="2">
    <location>
        <begin position="148"/>
        <end position="355"/>
    </location>
</feature>
<accession>A0A814PNC5</accession>
<name>A0A814PNC5_9BILA</name>
<reference evidence="3" key="1">
    <citation type="submission" date="2021-02" db="EMBL/GenBank/DDBJ databases">
        <authorList>
            <person name="Nowell W R."/>
        </authorList>
    </citation>
    <scope>NUCLEOTIDE SEQUENCE</scope>
</reference>
<feature type="compositionally biased region" description="Polar residues" evidence="1">
    <location>
        <begin position="401"/>
        <end position="417"/>
    </location>
</feature>
<evidence type="ECO:0000256" key="1">
    <source>
        <dbReference type="SAM" id="MobiDB-lite"/>
    </source>
</evidence>
<dbReference type="SMART" id="SM01368">
    <property type="entry name" value="RB_A"/>
    <property type="match status" value="1"/>
</dbReference>
<dbReference type="Gene3D" id="1.10.472.10">
    <property type="entry name" value="Cyclin-like"/>
    <property type="match status" value="2"/>
</dbReference>
<dbReference type="GO" id="GO:0000977">
    <property type="term" value="F:RNA polymerase II transcription regulatory region sequence-specific DNA binding"/>
    <property type="evidence" value="ECO:0007669"/>
    <property type="project" value="TreeGrafter"/>
</dbReference>
<dbReference type="PANTHER" id="PTHR13742:SF17">
    <property type="entry name" value="RE32990P-RELATED"/>
    <property type="match status" value="1"/>
</dbReference>
<dbReference type="AlphaFoldDB" id="A0A814PNC5"/>
<dbReference type="GO" id="GO:0030154">
    <property type="term" value="P:cell differentiation"/>
    <property type="evidence" value="ECO:0007669"/>
    <property type="project" value="TreeGrafter"/>
</dbReference>
<dbReference type="Pfam" id="PF01857">
    <property type="entry name" value="RB_B"/>
    <property type="match status" value="1"/>
</dbReference>
<dbReference type="PANTHER" id="PTHR13742">
    <property type="entry name" value="RETINOBLASTOMA-ASSOCIATED PROTEIN RB -RELATED"/>
    <property type="match status" value="1"/>
</dbReference>
<dbReference type="Pfam" id="PF01858">
    <property type="entry name" value="RB_A"/>
    <property type="match status" value="1"/>
</dbReference>
<dbReference type="SUPFAM" id="SSF47954">
    <property type="entry name" value="Cyclin-like"/>
    <property type="match status" value="2"/>
</dbReference>
<dbReference type="GO" id="GO:0005667">
    <property type="term" value="C:transcription regulator complex"/>
    <property type="evidence" value="ECO:0007669"/>
    <property type="project" value="TreeGrafter"/>
</dbReference>
<evidence type="ECO:0000259" key="2">
    <source>
        <dbReference type="SMART" id="SM01368"/>
    </source>
</evidence>
<dbReference type="InterPro" id="IPR028309">
    <property type="entry name" value="RB_fam"/>
</dbReference>
<organism evidence="3 4">
    <name type="scientific">Rotaria sordida</name>
    <dbReference type="NCBI Taxonomy" id="392033"/>
    <lineage>
        <taxon>Eukaryota</taxon>
        <taxon>Metazoa</taxon>
        <taxon>Spiralia</taxon>
        <taxon>Gnathifera</taxon>
        <taxon>Rotifera</taxon>
        <taxon>Eurotatoria</taxon>
        <taxon>Bdelloidea</taxon>
        <taxon>Philodinida</taxon>
        <taxon>Philodinidae</taxon>
        <taxon>Rotaria</taxon>
    </lineage>
</organism>
<comment type="caution">
    <text evidence="3">The sequence shown here is derived from an EMBL/GenBank/DDBJ whole genome shotgun (WGS) entry which is preliminary data.</text>
</comment>
<dbReference type="GO" id="GO:0005634">
    <property type="term" value="C:nucleus"/>
    <property type="evidence" value="ECO:0007669"/>
    <property type="project" value="InterPro"/>
</dbReference>
<dbReference type="Gene3D" id="1.10.472.140">
    <property type="match status" value="1"/>
</dbReference>